<dbReference type="SUPFAM" id="SSF56601">
    <property type="entry name" value="beta-lactamase/transpeptidase-like"/>
    <property type="match status" value="1"/>
</dbReference>
<feature type="domain" description="Beta-lactamase-related" evidence="1">
    <location>
        <begin position="32"/>
        <end position="254"/>
    </location>
</feature>
<dbReference type="InterPro" id="IPR050789">
    <property type="entry name" value="Diverse_Enzym_Activities"/>
</dbReference>
<dbReference type="InterPro" id="IPR001466">
    <property type="entry name" value="Beta-lactam-related"/>
</dbReference>
<name>A0A7I9XJQ7_9MYCO</name>
<dbReference type="PANTHER" id="PTHR43283">
    <property type="entry name" value="BETA-LACTAMASE-RELATED"/>
    <property type="match status" value="1"/>
</dbReference>
<evidence type="ECO:0000313" key="3">
    <source>
        <dbReference type="Proteomes" id="UP000465263"/>
    </source>
</evidence>
<dbReference type="InterPro" id="IPR012338">
    <property type="entry name" value="Beta-lactam/transpept-like"/>
</dbReference>
<evidence type="ECO:0000259" key="1">
    <source>
        <dbReference type="Pfam" id="PF00144"/>
    </source>
</evidence>
<protein>
    <recommendedName>
        <fullName evidence="1">Beta-lactamase-related domain-containing protein</fullName>
    </recommendedName>
</protein>
<dbReference type="PANTHER" id="PTHR43283:SF15">
    <property type="entry name" value="CONSERVED PROTEIN"/>
    <property type="match status" value="1"/>
</dbReference>
<dbReference type="EMBL" id="BLKV01000001">
    <property type="protein sequence ID" value="GFG69958.1"/>
    <property type="molecule type" value="Genomic_DNA"/>
</dbReference>
<dbReference type="Proteomes" id="UP000465263">
    <property type="component" value="Unassembled WGS sequence"/>
</dbReference>
<gene>
    <name evidence="2" type="ORF">MSEN_16780</name>
</gene>
<dbReference type="Pfam" id="PF00144">
    <property type="entry name" value="Beta-lactamase"/>
    <property type="match status" value="1"/>
</dbReference>
<dbReference type="OrthoDB" id="3336932at2"/>
<keyword evidence="3" id="KW-1185">Reference proteome</keyword>
<reference evidence="2 3" key="1">
    <citation type="journal article" date="2019" name="Emerg. Microbes Infect.">
        <title>Comprehensive subspecies identification of 175 nontuberculous mycobacteria species based on 7547 genomic profiles.</title>
        <authorList>
            <person name="Matsumoto Y."/>
            <person name="Kinjo T."/>
            <person name="Motooka D."/>
            <person name="Nabeya D."/>
            <person name="Jung N."/>
            <person name="Uechi K."/>
            <person name="Horii T."/>
            <person name="Iida T."/>
            <person name="Fujita J."/>
            <person name="Nakamura S."/>
        </authorList>
    </citation>
    <scope>NUCLEOTIDE SEQUENCE [LARGE SCALE GENOMIC DNA]</scope>
    <source>
        <strain evidence="2 3">JCM 16017</strain>
    </source>
</reference>
<dbReference type="Gene3D" id="3.40.710.10">
    <property type="entry name" value="DD-peptidase/beta-lactamase superfamily"/>
    <property type="match status" value="1"/>
</dbReference>
<organism evidence="2 3">
    <name type="scientific">Mycolicibacter senuensis</name>
    <dbReference type="NCBI Taxonomy" id="386913"/>
    <lineage>
        <taxon>Bacteria</taxon>
        <taxon>Bacillati</taxon>
        <taxon>Actinomycetota</taxon>
        <taxon>Actinomycetes</taxon>
        <taxon>Mycobacteriales</taxon>
        <taxon>Mycobacteriaceae</taxon>
        <taxon>Mycolicibacter</taxon>
    </lineage>
</organism>
<accession>A0A7I9XJQ7</accession>
<comment type="caution">
    <text evidence="2">The sequence shown here is derived from an EMBL/GenBank/DDBJ whole genome shotgun (WGS) entry which is preliminary data.</text>
</comment>
<dbReference type="AlphaFoldDB" id="A0A7I9XJQ7"/>
<sequence>MSEALAALDDWPVDNAAAAVIGPQGVLAGHGDATRSFYLASVTKPLVARAVQVAVEEGAVELDTPAGPPGATVRHLLAHASGLAADSDRVLAKPGTRRVYSNHGFAVLAEAVERASGIEFGRYLTEAVFEPLGMSASRLDGGAAAAGFGVTSTVADLAAFAGDLLAPVTVSPQLHAEAITVQFPGLDGVLPGYGRQRPNDWGLGFEIRDGKSPHWTGGTNSARTYGHFGQSGTLIWADPVIERVLVVLTDRDFGDWVTPLWPALAEAVVSEYGGD</sequence>
<dbReference type="RefSeq" id="WP_085082835.1">
    <property type="nucleotide sequence ID" value="NZ_BLKV01000001.1"/>
</dbReference>
<proteinExistence type="predicted"/>
<evidence type="ECO:0000313" key="2">
    <source>
        <dbReference type="EMBL" id="GFG69958.1"/>
    </source>
</evidence>